<evidence type="ECO:0000256" key="1">
    <source>
        <dbReference type="RuleBase" id="RU363097"/>
    </source>
</evidence>
<dbReference type="GO" id="GO:0102965">
    <property type="term" value="F:alcohol-forming long-chain fatty acyl-CoA reductase activity"/>
    <property type="evidence" value="ECO:0007669"/>
    <property type="project" value="UniProtKB-EC"/>
</dbReference>
<dbReference type="InterPro" id="IPR026055">
    <property type="entry name" value="FAR"/>
</dbReference>
<dbReference type="AlphaFoldDB" id="A0AAV1IYC6"/>
<gene>
    <name evidence="3" type="ORF">LNINA_LOCUS787</name>
</gene>
<comment type="catalytic activity">
    <reaction evidence="1">
        <text>a long-chain fatty acyl-CoA + 2 NADPH + 2 H(+) = a long-chain primary fatty alcohol + 2 NADP(+) + CoA</text>
        <dbReference type="Rhea" id="RHEA:52716"/>
        <dbReference type="ChEBI" id="CHEBI:15378"/>
        <dbReference type="ChEBI" id="CHEBI:57287"/>
        <dbReference type="ChEBI" id="CHEBI:57783"/>
        <dbReference type="ChEBI" id="CHEBI:58349"/>
        <dbReference type="ChEBI" id="CHEBI:77396"/>
        <dbReference type="ChEBI" id="CHEBI:83139"/>
        <dbReference type="EC" id="1.2.1.84"/>
    </reaction>
</comment>
<dbReference type="EMBL" id="CAVLEF010000001">
    <property type="protein sequence ID" value="CAK1540756.1"/>
    <property type="molecule type" value="Genomic_DNA"/>
</dbReference>
<sequence>MSVADFYAGKCVFITGSTGFLGKVLLEKILYSCPEIEKIYILLRGKKGLGISERLQQILELPIFTRLKRDRPKDLEKIYPVAGNIDEDGLGLSKEDHQLLIDEVLVHVSTAYSNIHKIFIEEKFYPPPIPIYRVDEIIKERPDQKEAKLLIVCASLAEPIPGWLDTWGGATGIIVPACKGLARVVPGRGSNVLDLIPVDYVINLMIVAATRNVSPRDVLIYNCATSTENPLTLNKLSKTVIPDGKKHKFNELPIPSLMFIESKLVLNITAAVLQTCPAILADAFLRMAGKEPK</sequence>
<dbReference type="GO" id="GO:0035336">
    <property type="term" value="P:long-chain fatty-acyl-CoA metabolic process"/>
    <property type="evidence" value="ECO:0007669"/>
    <property type="project" value="TreeGrafter"/>
</dbReference>
<feature type="domain" description="Thioester reductase (TE)" evidence="2">
    <location>
        <begin position="151"/>
        <end position="205"/>
    </location>
</feature>
<dbReference type="Gene3D" id="3.40.50.720">
    <property type="entry name" value="NAD(P)-binding Rossmann-like Domain"/>
    <property type="match status" value="2"/>
</dbReference>
<evidence type="ECO:0000313" key="4">
    <source>
        <dbReference type="Proteomes" id="UP001497472"/>
    </source>
</evidence>
<organism evidence="3 4">
    <name type="scientific">Leptosia nina</name>
    <dbReference type="NCBI Taxonomy" id="320188"/>
    <lineage>
        <taxon>Eukaryota</taxon>
        <taxon>Metazoa</taxon>
        <taxon>Ecdysozoa</taxon>
        <taxon>Arthropoda</taxon>
        <taxon>Hexapoda</taxon>
        <taxon>Insecta</taxon>
        <taxon>Pterygota</taxon>
        <taxon>Neoptera</taxon>
        <taxon>Endopterygota</taxon>
        <taxon>Lepidoptera</taxon>
        <taxon>Glossata</taxon>
        <taxon>Ditrysia</taxon>
        <taxon>Papilionoidea</taxon>
        <taxon>Pieridae</taxon>
        <taxon>Pierinae</taxon>
        <taxon>Leptosia</taxon>
    </lineage>
</organism>
<keyword evidence="4" id="KW-1185">Reference proteome</keyword>
<evidence type="ECO:0000259" key="2">
    <source>
        <dbReference type="Pfam" id="PF07993"/>
    </source>
</evidence>
<comment type="function">
    <text evidence="1">Catalyzes the reduction of fatty acyl-CoA to fatty alcohols.</text>
</comment>
<dbReference type="PANTHER" id="PTHR11011">
    <property type="entry name" value="MALE STERILITY PROTEIN 2-RELATED"/>
    <property type="match status" value="1"/>
</dbReference>
<dbReference type="Pfam" id="PF07993">
    <property type="entry name" value="NAD_binding_4"/>
    <property type="match status" value="2"/>
</dbReference>
<dbReference type="Proteomes" id="UP001497472">
    <property type="component" value="Unassembled WGS sequence"/>
</dbReference>
<name>A0AAV1IYC6_9NEOP</name>
<comment type="similarity">
    <text evidence="1">Belongs to the fatty acyl-CoA reductase family.</text>
</comment>
<dbReference type="InterPro" id="IPR013120">
    <property type="entry name" value="FAR_NAD-bd"/>
</dbReference>
<dbReference type="SUPFAM" id="SSF51735">
    <property type="entry name" value="NAD(P)-binding Rossmann-fold domains"/>
    <property type="match status" value="1"/>
</dbReference>
<reference evidence="3 4" key="1">
    <citation type="submission" date="2023-11" db="EMBL/GenBank/DDBJ databases">
        <authorList>
            <person name="Okamura Y."/>
        </authorList>
    </citation>
    <scope>NUCLEOTIDE SEQUENCE [LARGE SCALE GENOMIC DNA]</scope>
</reference>
<keyword evidence="1" id="KW-0444">Lipid biosynthesis</keyword>
<proteinExistence type="inferred from homology"/>
<dbReference type="PANTHER" id="PTHR11011:SF45">
    <property type="entry name" value="FATTY ACYL-COA REDUCTASE CG8306-RELATED"/>
    <property type="match status" value="1"/>
</dbReference>
<keyword evidence="1" id="KW-0560">Oxidoreductase</keyword>
<evidence type="ECO:0000313" key="3">
    <source>
        <dbReference type="EMBL" id="CAK1540756.1"/>
    </source>
</evidence>
<comment type="caution">
    <text evidence="3">The sequence shown here is derived from an EMBL/GenBank/DDBJ whole genome shotgun (WGS) entry which is preliminary data.</text>
</comment>
<dbReference type="GO" id="GO:0005777">
    <property type="term" value="C:peroxisome"/>
    <property type="evidence" value="ECO:0007669"/>
    <property type="project" value="TreeGrafter"/>
</dbReference>
<accession>A0AAV1IYC6</accession>
<feature type="domain" description="Thioester reductase (TE)" evidence="2">
    <location>
        <begin position="14"/>
        <end position="104"/>
    </location>
</feature>
<dbReference type="InterPro" id="IPR036291">
    <property type="entry name" value="NAD(P)-bd_dom_sf"/>
</dbReference>
<protein>
    <recommendedName>
        <fullName evidence="1">Fatty acyl-CoA reductase</fullName>
        <ecNumber evidence="1">1.2.1.84</ecNumber>
    </recommendedName>
</protein>
<keyword evidence="1" id="KW-0521">NADP</keyword>
<keyword evidence="1" id="KW-0443">Lipid metabolism</keyword>
<dbReference type="EC" id="1.2.1.84" evidence="1"/>
<dbReference type="GO" id="GO:0080019">
    <property type="term" value="F:alcohol-forming very long-chain fatty acyl-CoA reductase activity"/>
    <property type="evidence" value="ECO:0007669"/>
    <property type="project" value="InterPro"/>
</dbReference>